<evidence type="ECO:0000259" key="1">
    <source>
        <dbReference type="PROSITE" id="PS51186"/>
    </source>
</evidence>
<dbReference type="RefSeq" id="WP_015098100.1">
    <property type="nucleotide sequence ID" value="NC_019673.1"/>
</dbReference>
<dbReference type="STRING" id="1179773.BN6_06580"/>
<dbReference type="Pfam" id="PF13527">
    <property type="entry name" value="Acetyltransf_9"/>
    <property type="match status" value="1"/>
</dbReference>
<dbReference type="InterPro" id="IPR036527">
    <property type="entry name" value="SCP2_sterol-bd_dom_sf"/>
</dbReference>
<dbReference type="PROSITE" id="PS51186">
    <property type="entry name" value="GNAT"/>
    <property type="match status" value="1"/>
</dbReference>
<dbReference type="GO" id="GO:0034069">
    <property type="term" value="F:aminoglycoside N-acetyltransferase activity"/>
    <property type="evidence" value="ECO:0007669"/>
    <property type="project" value="TreeGrafter"/>
</dbReference>
<dbReference type="GO" id="GO:0030649">
    <property type="term" value="P:aminoglycoside antibiotic catabolic process"/>
    <property type="evidence" value="ECO:0007669"/>
    <property type="project" value="TreeGrafter"/>
</dbReference>
<dbReference type="InterPro" id="IPR000182">
    <property type="entry name" value="GNAT_dom"/>
</dbReference>
<protein>
    <submittedName>
        <fullName evidence="2">N-acetyltransferase</fullName>
    </submittedName>
</protein>
<dbReference type="SUPFAM" id="SSF55718">
    <property type="entry name" value="SCP-like"/>
    <property type="match status" value="1"/>
</dbReference>
<dbReference type="KEGG" id="sesp:BN6_06580"/>
<dbReference type="EMBL" id="HE804045">
    <property type="protein sequence ID" value="CCH27986.1"/>
    <property type="molecule type" value="Genomic_DNA"/>
</dbReference>
<proteinExistence type="predicted"/>
<evidence type="ECO:0000313" key="3">
    <source>
        <dbReference type="Proteomes" id="UP000006281"/>
    </source>
</evidence>
<name>K0JQN5_SACES</name>
<accession>K0JQN5</accession>
<keyword evidence="3" id="KW-1185">Reference proteome</keyword>
<dbReference type="InterPro" id="IPR051554">
    <property type="entry name" value="Acetyltransferase_Eis"/>
</dbReference>
<dbReference type="Gene3D" id="3.40.630.30">
    <property type="match status" value="2"/>
</dbReference>
<dbReference type="Pfam" id="PF13530">
    <property type="entry name" value="SCP2_2"/>
    <property type="match status" value="1"/>
</dbReference>
<dbReference type="BioCyc" id="SESP1179773:BN6_RS03245-MONOMER"/>
<dbReference type="Gene3D" id="3.30.1050.10">
    <property type="entry name" value="SCP2 sterol-binding domain"/>
    <property type="match status" value="1"/>
</dbReference>
<dbReference type="InterPro" id="IPR025559">
    <property type="entry name" value="Eis_dom"/>
</dbReference>
<dbReference type="PANTHER" id="PTHR37817:SF1">
    <property type="entry name" value="N-ACETYLTRANSFERASE EIS"/>
    <property type="match status" value="1"/>
</dbReference>
<gene>
    <name evidence="2" type="ordered locus">BN6_06580</name>
</gene>
<dbReference type="AlphaFoldDB" id="K0JQN5"/>
<dbReference type="Proteomes" id="UP000006281">
    <property type="component" value="Chromosome"/>
</dbReference>
<dbReference type="InterPro" id="IPR016181">
    <property type="entry name" value="Acyl_CoA_acyltransferase"/>
</dbReference>
<evidence type="ECO:0000313" key="2">
    <source>
        <dbReference type="EMBL" id="CCH27986.1"/>
    </source>
</evidence>
<reference evidence="2 3" key="1">
    <citation type="journal article" date="2012" name="BMC Genomics">
        <title>Complete genome sequence of Saccharothrix espanaensis DSM 44229T and comparison to the other completely sequenced Pseudonocardiaceae.</title>
        <authorList>
            <person name="Strobel T."/>
            <person name="Al-Dilaimi A."/>
            <person name="Blom J."/>
            <person name="Gessner A."/>
            <person name="Kalinowski J."/>
            <person name="Luzhetska M."/>
            <person name="Puhler A."/>
            <person name="Szczepanowski R."/>
            <person name="Bechthold A."/>
            <person name="Ruckert C."/>
        </authorList>
    </citation>
    <scope>NUCLEOTIDE SEQUENCE [LARGE SCALE GENOMIC DNA]</scope>
    <source>
        <strain evidence="3">ATCC 51144 / DSM 44229 / JCM 9112 / NBRC 15066 / NRRL 15764</strain>
    </source>
</reference>
<sequence>MLIREQTDHDADTVRGLRKVAFGDTAEGNPLRPGRRGLVAELDGRPAGALTIHEFHQYHGGAPVPMGGIGGVAVDPYARGRGVATGLLDRVLADLREHGQPLSALYATVPALYRSRGWERAGVFERLDLTLDRVATGPRLAARPAVADDLPGIHACYNDVAGTVNGLLDRSAPAIDLAEVLDLDVVSVVPGHDGEVRGYLTAERDREGLRVLDLIGRDVETQLGLLGGLRSWSGLLDQLTLRVVDPAVTGLLTNQGIRYTTHTSQWLLRVVDLPAAVAARGWPAARWLKPAAVDLEVHDEHAPWHAGRQRLVVEDGAVRVEPGGSGAVRLRARALGPWFSGMQDSHALRRAGLLDGDAALLDRLTGAPGVPRLADFF</sequence>
<dbReference type="HOGENOM" id="CLU_050659_4_0_11"/>
<dbReference type="OrthoDB" id="3498897at2"/>
<feature type="domain" description="N-acetyltransferase" evidence="1">
    <location>
        <begin position="1"/>
        <end position="143"/>
    </location>
</feature>
<organism evidence="2 3">
    <name type="scientific">Saccharothrix espanaensis (strain ATCC 51144 / DSM 44229 / JCM 9112 / NBRC 15066 / NRRL 15764)</name>
    <dbReference type="NCBI Taxonomy" id="1179773"/>
    <lineage>
        <taxon>Bacteria</taxon>
        <taxon>Bacillati</taxon>
        <taxon>Actinomycetota</taxon>
        <taxon>Actinomycetes</taxon>
        <taxon>Pseudonocardiales</taxon>
        <taxon>Pseudonocardiaceae</taxon>
        <taxon>Saccharothrix</taxon>
    </lineage>
</organism>
<dbReference type="SUPFAM" id="SSF55729">
    <property type="entry name" value="Acyl-CoA N-acyltransferases (Nat)"/>
    <property type="match status" value="1"/>
</dbReference>
<dbReference type="eggNOG" id="COG4552">
    <property type="taxonomic scope" value="Bacteria"/>
</dbReference>
<keyword evidence="2" id="KW-0808">Transferase</keyword>
<dbReference type="PANTHER" id="PTHR37817">
    <property type="entry name" value="N-ACETYLTRANSFERASE EIS"/>
    <property type="match status" value="1"/>
</dbReference>
<dbReference type="PATRIC" id="fig|1179773.3.peg.661"/>
<dbReference type="CDD" id="cd04301">
    <property type="entry name" value="NAT_SF"/>
    <property type="match status" value="1"/>
</dbReference>